<dbReference type="Proteomes" id="UP001374535">
    <property type="component" value="Chromosome 1"/>
</dbReference>
<sequence>MQQIAQVLQAQQAQQAQQAEQAPRPRVGMNDFLRHNPAKFNGKATLDEANDWICNLEKIFGAIECTAAQKLVFGTYMLAGEVEYWWRGMRRGMDTRGEVASWADFRARFLDRYFSANAKQ</sequence>
<dbReference type="EMBL" id="CP144700">
    <property type="protein sequence ID" value="WVZ23347.1"/>
    <property type="molecule type" value="Genomic_DNA"/>
</dbReference>
<protein>
    <recommendedName>
        <fullName evidence="3">Retrotransposon gag domain-containing protein</fullName>
    </recommendedName>
</protein>
<gene>
    <name evidence="1" type="ORF">V8G54_001891</name>
</gene>
<evidence type="ECO:0000313" key="2">
    <source>
        <dbReference type="Proteomes" id="UP001374535"/>
    </source>
</evidence>
<dbReference type="AlphaFoldDB" id="A0AAQ3PAA5"/>
<evidence type="ECO:0000313" key="1">
    <source>
        <dbReference type="EMBL" id="WVZ23347.1"/>
    </source>
</evidence>
<name>A0AAQ3PAA5_VIGMU</name>
<organism evidence="1 2">
    <name type="scientific">Vigna mungo</name>
    <name type="common">Black gram</name>
    <name type="synonym">Phaseolus mungo</name>
    <dbReference type="NCBI Taxonomy" id="3915"/>
    <lineage>
        <taxon>Eukaryota</taxon>
        <taxon>Viridiplantae</taxon>
        <taxon>Streptophyta</taxon>
        <taxon>Embryophyta</taxon>
        <taxon>Tracheophyta</taxon>
        <taxon>Spermatophyta</taxon>
        <taxon>Magnoliopsida</taxon>
        <taxon>eudicotyledons</taxon>
        <taxon>Gunneridae</taxon>
        <taxon>Pentapetalae</taxon>
        <taxon>rosids</taxon>
        <taxon>fabids</taxon>
        <taxon>Fabales</taxon>
        <taxon>Fabaceae</taxon>
        <taxon>Papilionoideae</taxon>
        <taxon>50 kb inversion clade</taxon>
        <taxon>NPAAA clade</taxon>
        <taxon>indigoferoid/millettioid clade</taxon>
        <taxon>Phaseoleae</taxon>
        <taxon>Vigna</taxon>
    </lineage>
</organism>
<evidence type="ECO:0008006" key="3">
    <source>
        <dbReference type="Google" id="ProtNLM"/>
    </source>
</evidence>
<accession>A0AAQ3PAA5</accession>
<proteinExistence type="predicted"/>
<keyword evidence="2" id="KW-1185">Reference proteome</keyword>
<reference evidence="1 2" key="1">
    <citation type="journal article" date="2023" name="Life. Sci Alliance">
        <title>Evolutionary insights into 3D genome organization and epigenetic landscape of Vigna mungo.</title>
        <authorList>
            <person name="Junaid A."/>
            <person name="Singh B."/>
            <person name="Bhatia S."/>
        </authorList>
    </citation>
    <scope>NUCLEOTIDE SEQUENCE [LARGE SCALE GENOMIC DNA]</scope>
    <source>
        <strain evidence="1">Urdbean</strain>
    </source>
</reference>